<dbReference type="EMBL" id="UINC01087462">
    <property type="protein sequence ID" value="SVC36843.1"/>
    <property type="molecule type" value="Genomic_DNA"/>
</dbReference>
<dbReference type="GO" id="GO:0042834">
    <property type="term" value="F:peptidoglycan binding"/>
    <property type="evidence" value="ECO:0007669"/>
    <property type="project" value="InterPro"/>
</dbReference>
<feature type="region of interest" description="Disordered" evidence="1">
    <location>
        <begin position="68"/>
        <end position="101"/>
    </location>
</feature>
<feature type="domain" description="SPOR" evidence="2">
    <location>
        <begin position="98"/>
        <end position="178"/>
    </location>
</feature>
<sequence>MRQSSGSTGYRDSLWSMQLRISFPDNPISIAVLVCCAGAACGGPPTPASSGGRTLAIFEADRPFDDAPLSEVDLAGNSQPPPRPPSPAPPEQLPPPSSRSVRGYRVQVHSFRDRNTAEAAMSQLRRRFNMGNVRLYIDHEPPYHKVRVGDFRSKENAAHILKKIQSRKEYRDAWIVDTMVKP</sequence>
<feature type="compositionally biased region" description="Pro residues" evidence="1">
    <location>
        <begin position="79"/>
        <end position="97"/>
    </location>
</feature>
<organism evidence="3">
    <name type="scientific">marine metagenome</name>
    <dbReference type="NCBI Taxonomy" id="408172"/>
    <lineage>
        <taxon>unclassified sequences</taxon>
        <taxon>metagenomes</taxon>
        <taxon>ecological metagenomes</taxon>
    </lineage>
</organism>
<evidence type="ECO:0000313" key="3">
    <source>
        <dbReference type="EMBL" id="SVC36843.1"/>
    </source>
</evidence>
<dbReference type="SUPFAM" id="SSF110997">
    <property type="entry name" value="Sporulation related repeat"/>
    <property type="match status" value="1"/>
</dbReference>
<reference evidence="3" key="1">
    <citation type="submission" date="2018-05" db="EMBL/GenBank/DDBJ databases">
        <authorList>
            <person name="Lanie J.A."/>
            <person name="Ng W.-L."/>
            <person name="Kazmierczak K.M."/>
            <person name="Andrzejewski T.M."/>
            <person name="Davidsen T.M."/>
            <person name="Wayne K.J."/>
            <person name="Tettelin H."/>
            <person name="Glass J.I."/>
            <person name="Rusch D."/>
            <person name="Podicherti R."/>
            <person name="Tsui H.-C.T."/>
            <person name="Winkler M.E."/>
        </authorList>
    </citation>
    <scope>NUCLEOTIDE SEQUENCE</scope>
</reference>
<dbReference type="InterPro" id="IPR007730">
    <property type="entry name" value="SPOR-like_dom"/>
</dbReference>
<evidence type="ECO:0000259" key="2">
    <source>
        <dbReference type="PROSITE" id="PS51724"/>
    </source>
</evidence>
<name>A0A382LKP2_9ZZZZ</name>
<dbReference type="PROSITE" id="PS51724">
    <property type="entry name" value="SPOR"/>
    <property type="match status" value="1"/>
</dbReference>
<evidence type="ECO:0000256" key="1">
    <source>
        <dbReference type="SAM" id="MobiDB-lite"/>
    </source>
</evidence>
<accession>A0A382LKP2</accession>
<proteinExistence type="predicted"/>
<protein>
    <recommendedName>
        <fullName evidence="2">SPOR domain-containing protein</fullName>
    </recommendedName>
</protein>
<gene>
    <name evidence="3" type="ORF">METZ01_LOCUS289697</name>
</gene>
<dbReference type="Gene3D" id="3.30.70.1070">
    <property type="entry name" value="Sporulation related repeat"/>
    <property type="match status" value="1"/>
</dbReference>
<dbReference type="AlphaFoldDB" id="A0A382LKP2"/>
<dbReference type="InterPro" id="IPR036680">
    <property type="entry name" value="SPOR-like_sf"/>
</dbReference>
<dbReference type="Pfam" id="PF05036">
    <property type="entry name" value="SPOR"/>
    <property type="match status" value="1"/>
</dbReference>